<evidence type="ECO:0000313" key="2">
    <source>
        <dbReference type="Proteomes" id="UP001196661"/>
    </source>
</evidence>
<name>A0ABS5Y2Z3_9CYAN</name>
<dbReference type="EMBL" id="JADOER010000005">
    <property type="protein sequence ID" value="MBT9312200.1"/>
    <property type="molecule type" value="Genomic_DNA"/>
</dbReference>
<dbReference type="RefSeq" id="WP_215618096.1">
    <property type="nucleotide sequence ID" value="NZ_JADOER010000005.1"/>
</dbReference>
<organism evidence="1 2">
    <name type="scientific">Leptothoe kymatousa TAU-MAC 1615</name>
    <dbReference type="NCBI Taxonomy" id="2364775"/>
    <lineage>
        <taxon>Bacteria</taxon>
        <taxon>Bacillati</taxon>
        <taxon>Cyanobacteriota</taxon>
        <taxon>Cyanophyceae</taxon>
        <taxon>Nodosilineales</taxon>
        <taxon>Cymatolegaceae</taxon>
        <taxon>Leptothoe</taxon>
        <taxon>Leptothoe kymatousa</taxon>
    </lineage>
</organism>
<gene>
    <name evidence="1" type="ORF">IXB28_08290</name>
</gene>
<protein>
    <submittedName>
        <fullName evidence="1">Uncharacterized protein</fullName>
    </submittedName>
</protein>
<evidence type="ECO:0000313" key="1">
    <source>
        <dbReference type="EMBL" id="MBT9312200.1"/>
    </source>
</evidence>
<comment type="caution">
    <text evidence="1">The sequence shown here is derived from an EMBL/GenBank/DDBJ whole genome shotgun (WGS) entry which is preliminary data.</text>
</comment>
<proteinExistence type="predicted"/>
<sequence>MKSLRRLFIGSCLLLAMLFILWGSSVSASPTLIDPRINRLESEVRSLQSQVTRLQSQLPRISNRPLQPTETAPIPAESLTEQEFDTLAILIIELQERVTALETNLAKAG</sequence>
<reference evidence="1 2" key="1">
    <citation type="journal article" date="2021" name="Mar. Drugs">
        <title>Genome Reduction and Secondary Metabolism of the Marine Sponge-Associated Cyanobacterium Leptothoe.</title>
        <authorList>
            <person name="Konstantinou D."/>
            <person name="Popin R.V."/>
            <person name="Fewer D.P."/>
            <person name="Sivonen K."/>
            <person name="Gkelis S."/>
        </authorList>
    </citation>
    <scope>NUCLEOTIDE SEQUENCE [LARGE SCALE GENOMIC DNA]</scope>
    <source>
        <strain evidence="1 2">TAU-MAC 1615</strain>
    </source>
</reference>
<keyword evidence="2" id="KW-1185">Reference proteome</keyword>
<dbReference type="Proteomes" id="UP001196661">
    <property type="component" value="Unassembled WGS sequence"/>
</dbReference>
<accession>A0ABS5Y2Z3</accession>